<dbReference type="InterPro" id="IPR025433">
    <property type="entry name" value="DUF4168"/>
</dbReference>
<name>A0A480A9D4_9CYAN</name>
<comment type="caution">
    <text evidence="2">The sequence shown here is derived from an EMBL/GenBank/DDBJ whole genome shotgun (WGS) entry which is preliminary data.</text>
</comment>
<protein>
    <recommendedName>
        <fullName evidence="1">DUF4168 domain-containing protein</fullName>
    </recommendedName>
</protein>
<dbReference type="AlphaFoldDB" id="A0A480A9D4"/>
<proteinExistence type="predicted"/>
<evidence type="ECO:0000313" key="2">
    <source>
        <dbReference type="EMBL" id="GCL41152.1"/>
    </source>
</evidence>
<reference evidence="3" key="1">
    <citation type="submission" date="2019-02" db="EMBL/GenBank/DDBJ databases">
        <title>Draft genome sequence of Dolichospermum planctonicum NIES-80.</title>
        <authorList>
            <person name="Yamaguchi H."/>
            <person name="Suzuki S."/>
            <person name="Kawachi M."/>
        </authorList>
    </citation>
    <scope>NUCLEOTIDE SEQUENCE [LARGE SCALE GENOMIC DNA]</scope>
    <source>
        <strain evidence="3">NIES-80</strain>
    </source>
</reference>
<dbReference type="RefSeq" id="WP_137906909.1">
    <property type="nucleotide sequence ID" value="NZ_BJCF01000005.1"/>
</dbReference>
<gene>
    <name evidence="2" type="ORF">NIES80_08460</name>
</gene>
<feature type="domain" description="DUF4168" evidence="1">
    <location>
        <begin position="50"/>
        <end position="142"/>
    </location>
</feature>
<dbReference type="Proteomes" id="UP000299367">
    <property type="component" value="Unassembled WGS sequence"/>
</dbReference>
<accession>A0A480A9D4</accession>
<dbReference type="EMBL" id="BJCF01000005">
    <property type="protein sequence ID" value="GCL41152.1"/>
    <property type="molecule type" value="Genomic_DNA"/>
</dbReference>
<evidence type="ECO:0000313" key="3">
    <source>
        <dbReference type="Proteomes" id="UP000299367"/>
    </source>
</evidence>
<dbReference type="OrthoDB" id="565076at2"/>
<organism evidence="2 3">
    <name type="scientific">Dolichospermum planctonicum</name>
    <dbReference type="NCBI Taxonomy" id="136072"/>
    <lineage>
        <taxon>Bacteria</taxon>
        <taxon>Bacillati</taxon>
        <taxon>Cyanobacteriota</taxon>
        <taxon>Cyanophyceae</taxon>
        <taxon>Nostocales</taxon>
        <taxon>Aphanizomenonaceae</taxon>
        <taxon>Dolichospermum</taxon>
    </lineage>
</organism>
<sequence>MIEIYSLHLTNRLHQILSQPLILASITTVSLISGTFGFNSQAVAQTFNVNDTELTNYVKAVLEMEPVRQQAFEEIKKIIGSKDIPQVICNDPTSVNALPGKAKDIAVNYCNQSQQIVKKFIPVERFNEITLEKQKNTTLQKQLYKASLNLQKTSPSKPSK</sequence>
<dbReference type="Pfam" id="PF13767">
    <property type="entry name" value="DUF4168"/>
    <property type="match status" value="1"/>
</dbReference>
<evidence type="ECO:0000259" key="1">
    <source>
        <dbReference type="Pfam" id="PF13767"/>
    </source>
</evidence>